<keyword evidence="10" id="KW-0539">Nucleus</keyword>
<evidence type="ECO:0000313" key="17">
    <source>
        <dbReference type="Proteomes" id="UP000016088"/>
    </source>
</evidence>
<dbReference type="GO" id="GO:0005543">
    <property type="term" value="F:phospholipid binding"/>
    <property type="evidence" value="ECO:0007669"/>
    <property type="project" value="TreeGrafter"/>
</dbReference>
<comment type="subcellular location">
    <subcellularLocation>
        <location evidence="1">Nucleus membrane</location>
        <topology evidence="1">Peripheral membrane protein</topology>
        <orientation evidence="1">Cytoplasmic side</orientation>
    </subcellularLocation>
    <subcellularLocation>
        <location evidence="3">Nucleus membrane</location>
        <topology evidence="3">Peripheral membrane protein</topology>
        <orientation evidence="3">Nucleoplasmic side</orientation>
    </subcellularLocation>
    <subcellularLocation>
        <location evidence="2">Nucleus</location>
        <location evidence="2">Nuclear pore complex</location>
    </subcellularLocation>
</comment>
<dbReference type="GO" id="GO:0006405">
    <property type="term" value="P:RNA export from nucleus"/>
    <property type="evidence" value="ECO:0007669"/>
    <property type="project" value="TreeGrafter"/>
</dbReference>
<reference evidence="16 17" key="1">
    <citation type="journal article" date="2011" name="Science">
        <title>Comparative functional genomics of the fission yeasts.</title>
        <authorList>
            <person name="Rhind N."/>
            <person name="Chen Z."/>
            <person name="Yassour M."/>
            <person name="Thompson D.A."/>
            <person name="Haas B.J."/>
            <person name="Habib N."/>
            <person name="Wapinski I."/>
            <person name="Roy S."/>
            <person name="Lin M.F."/>
            <person name="Heiman D.I."/>
            <person name="Young S.K."/>
            <person name="Furuya K."/>
            <person name="Guo Y."/>
            <person name="Pidoux A."/>
            <person name="Chen H.M."/>
            <person name="Robbertse B."/>
            <person name="Goldberg J.M."/>
            <person name="Aoki K."/>
            <person name="Bayne E.H."/>
            <person name="Berlin A.M."/>
            <person name="Desjardins C.A."/>
            <person name="Dobbs E."/>
            <person name="Dukaj L."/>
            <person name="Fan L."/>
            <person name="FitzGerald M.G."/>
            <person name="French C."/>
            <person name="Gujja S."/>
            <person name="Hansen K."/>
            <person name="Keifenheim D."/>
            <person name="Levin J.Z."/>
            <person name="Mosher R.A."/>
            <person name="Mueller C.A."/>
            <person name="Pfiffner J."/>
            <person name="Priest M."/>
            <person name="Russ C."/>
            <person name="Smialowska A."/>
            <person name="Swoboda P."/>
            <person name="Sykes S.M."/>
            <person name="Vaughn M."/>
            <person name="Vengrova S."/>
            <person name="Yoder R."/>
            <person name="Zeng Q."/>
            <person name="Allshire R."/>
            <person name="Baulcombe D."/>
            <person name="Birren B.W."/>
            <person name="Brown W."/>
            <person name="Ekwall K."/>
            <person name="Kellis M."/>
            <person name="Leatherwood J."/>
            <person name="Levin H."/>
            <person name="Margalit H."/>
            <person name="Martienssen R."/>
            <person name="Nieduszynski C.A."/>
            <person name="Spatafora J.W."/>
            <person name="Friedman N."/>
            <person name="Dalgaard J.Z."/>
            <person name="Baumann P."/>
            <person name="Niki H."/>
            <person name="Regev A."/>
            <person name="Nusbaum C."/>
        </authorList>
    </citation>
    <scope>NUCLEOTIDE SEQUENCE [LARGE SCALE GENOMIC DNA]</scope>
    <source>
        <strain evidence="17">yFS286</strain>
    </source>
</reference>
<proteinExistence type="inferred from homology"/>
<dbReference type="HOGENOM" id="CLU_488480_0_0_1"/>
<comment type="similarity">
    <text evidence="4">Belongs to the nucleoporin NSP1/NUP62 family.</text>
</comment>
<dbReference type="OMA" id="EMMSKQV"/>
<dbReference type="EMBL" id="KE503207">
    <property type="protein sequence ID" value="EPX72134.1"/>
    <property type="molecule type" value="Genomic_DNA"/>
</dbReference>
<feature type="compositionally biased region" description="Low complexity" evidence="14">
    <location>
        <begin position="252"/>
        <end position="268"/>
    </location>
</feature>
<dbReference type="GO" id="GO:0044613">
    <property type="term" value="C:nuclear pore central transport channel"/>
    <property type="evidence" value="ECO:0007669"/>
    <property type="project" value="TreeGrafter"/>
</dbReference>
<dbReference type="GO" id="GO:0051028">
    <property type="term" value="P:mRNA transport"/>
    <property type="evidence" value="ECO:0007669"/>
    <property type="project" value="UniProtKB-KW"/>
</dbReference>
<dbReference type="InterPro" id="IPR026010">
    <property type="entry name" value="NSP1/NUP62"/>
</dbReference>
<keyword evidence="7" id="KW-0653">Protein transport</keyword>
<feature type="compositionally biased region" description="Gly residues" evidence="14">
    <location>
        <begin position="150"/>
        <end position="167"/>
    </location>
</feature>
<accession>S9RDJ9</accession>
<feature type="compositionally biased region" description="Low complexity" evidence="14">
    <location>
        <begin position="296"/>
        <end position="328"/>
    </location>
</feature>
<protein>
    <recommendedName>
        <fullName evidence="11">Nucleoporin NSP1</fullName>
    </recommendedName>
    <alternativeName>
        <fullName evidence="12">Nuclear pore protein NSP1</fullName>
    </alternativeName>
    <alternativeName>
        <fullName evidence="13">Nucleoskeletal-like protein</fullName>
    </alternativeName>
</protein>
<evidence type="ECO:0000256" key="8">
    <source>
        <dbReference type="ARBA" id="ARBA00023010"/>
    </source>
</evidence>
<feature type="compositionally biased region" description="Polar residues" evidence="14">
    <location>
        <begin position="1"/>
        <end position="31"/>
    </location>
</feature>
<keyword evidence="5" id="KW-0813">Transport</keyword>
<dbReference type="GeneID" id="25033787"/>
<dbReference type="GO" id="GO:0017056">
    <property type="term" value="F:structural constituent of nuclear pore"/>
    <property type="evidence" value="ECO:0007669"/>
    <property type="project" value="InterPro"/>
</dbReference>
<feature type="region of interest" description="Disordered" evidence="14">
    <location>
        <begin position="1"/>
        <end position="384"/>
    </location>
</feature>
<feature type="domain" description="Nucleoporin NSP1-like C-terminal" evidence="15">
    <location>
        <begin position="374"/>
        <end position="478"/>
    </location>
</feature>
<evidence type="ECO:0000256" key="10">
    <source>
        <dbReference type="ARBA" id="ARBA00023242"/>
    </source>
</evidence>
<dbReference type="GO" id="GO:0006606">
    <property type="term" value="P:protein import into nucleus"/>
    <property type="evidence" value="ECO:0007669"/>
    <property type="project" value="TreeGrafter"/>
</dbReference>
<evidence type="ECO:0000256" key="3">
    <source>
        <dbReference type="ARBA" id="ARBA00004620"/>
    </source>
</evidence>
<keyword evidence="9" id="KW-0906">Nuclear pore complex</keyword>
<evidence type="ECO:0000256" key="6">
    <source>
        <dbReference type="ARBA" id="ARBA00022816"/>
    </source>
</evidence>
<dbReference type="OrthoDB" id="344345at2759"/>
<evidence type="ECO:0000256" key="4">
    <source>
        <dbReference type="ARBA" id="ARBA00005911"/>
    </source>
</evidence>
<dbReference type="Pfam" id="PF05064">
    <property type="entry name" value="Nsp1_C"/>
    <property type="match status" value="1"/>
</dbReference>
<feature type="compositionally biased region" description="Polar residues" evidence="14">
    <location>
        <begin position="197"/>
        <end position="213"/>
    </location>
</feature>
<keyword evidence="17" id="KW-1185">Reference proteome</keyword>
<feature type="compositionally biased region" description="Polar residues" evidence="14">
    <location>
        <begin position="112"/>
        <end position="129"/>
    </location>
</feature>
<dbReference type="PANTHER" id="PTHR12084:SF0">
    <property type="entry name" value="NUCLEAR PORE GLYCOPROTEIN P62"/>
    <property type="match status" value="1"/>
</dbReference>
<keyword evidence="6" id="KW-0509">mRNA transport</keyword>
<dbReference type="PANTHER" id="PTHR12084">
    <property type="entry name" value="NUCLEAR PORE GLYCOPROTEIN P62-RELATED"/>
    <property type="match status" value="1"/>
</dbReference>
<evidence type="ECO:0000259" key="15">
    <source>
        <dbReference type="Pfam" id="PF05064"/>
    </source>
</evidence>
<feature type="compositionally biased region" description="Polar residues" evidence="14">
    <location>
        <begin position="335"/>
        <end position="359"/>
    </location>
</feature>
<evidence type="ECO:0000256" key="1">
    <source>
        <dbReference type="ARBA" id="ARBA00004335"/>
    </source>
</evidence>
<dbReference type="GO" id="GO:0031965">
    <property type="term" value="C:nuclear membrane"/>
    <property type="evidence" value="ECO:0007669"/>
    <property type="project" value="UniProtKB-SubCell"/>
</dbReference>
<evidence type="ECO:0000256" key="5">
    <source>
        <dbReference type="ARBA" id="ARBA00022448"/>
    </source>
</evidence>
<gene>
    <name evidence="16" type="ORF">SOCG_04827</name>
</gene>
<sequence length="563" mass="56429">MDLAFNQGNNQGTGFSFGSSAPNNTASQGTGASSGTNLFGGNSGNSGGLFGSASNAAKPGGGFSFGSNASDAGNKPSFSFGQPKPGGASLFGSLNKPATETAAGSSPAGDANANTNQPAQSTTQPSGGSLFSFGAKPAAPATGTPSSTGTGTGGFSLGSGSNSGGLFGQKPANNAAAASSTAPSQDKPAAGGFSFGKPQTSSTTTAGVTENKPSTTTSGGFSFGGATGAAKPAENKPSTSASGGFSFGGATGAAKSAENKPSTSASGGFSFGGATGAAKPAESKPAFSFGGGSGSKLGTSSTTPASNEASKPSTDTTKPSTTAPTQPSGGFSFGKQDSSSKPATTGSLFGSKPGETNINKPDAAKDATSKPAAAGPVESPPSSIKHKTLQEILNKWSSDLNTQTSVFNKLCDQVADWDKALVDNGALISKLYAETVDAEQLSNRVDDGLEYVSSSQQELFKLLDSYEAQLESFDGRTPTAPNVERERAFNVADDILGRLDRLGEDLGTVINQMNDFSKPDDSISEIVKVLNAQLSSLGWVENRIFQMEEKIESVKKRSNDVLF</sequence>
<dbReference type="InterPro" id="IPR007758">
    <property type="entry name" value="Nucleoporin_NSP1_C"/>
</dbReference>
<evidence type="ECO:0000313" key="16">
    <source>
        <dbReference type="EMBL" id="EPX72134.1"/>
    </source>
</evidence>
<feature type="compositionally biased region" description="Gly residues" evidence="14">
    <location>
        <begin position="41"/>
        <end position="50"/>
    </location>
</feature>
<dbReference type="AlphaFoldDB" id="S9RDJ9"/>
<name>S9RDJ9_SCHOY</name>
<dbReference type="Gene3D" id="1.20.5.170">
    <property type="match status" value="1"/>
</dbReference>
<evidence type="ECO:0000256" key="13">
    <source>
        <dbReference type="ARBA" id="ARBA00081079"/>
    </source>
</evidence>
<dbReference type="Proteomes" id="UP000016088">
    <property type="component" value="Unassembled WGS sequence"/>
</dbReference>
<dbReference type="eggNOG" id="KOG2196">
    <property type="taxonomic scope" value="Eukaryota"/>
</dbReference>
<dbReference type="VEuPathDB" id="FungiDB:SOCG_04827"/>
<evidence type="ECO:0000256" key="14">
    <source>
        <dbReference type="SAM" id="MobiDB-lite"/>
    </source>
</evidence>
<evidence type="ECO:0000256" key="12">
    <source>
        <dbReference type="ARBA" id="ARBA00078941"/>
    </source>
</evidence>
<feature type="compositionally biased region" description="Polar residues" evidence="14">
    <location>
        <begin position="65"/>
        <end position="80"/>
    </location>
</feature>
<evidence type="ECO:0000256" key="2">
    <source>
        <dbReference type="ARBA" id="ARBA00004567"/>
    </source>
</evidence>
<evidence type="ECO:0000256" key="9">
    <source>
        <dbReference type="ARBA" id="ARBA00023132"/>
    </source>
</evidence>
<dbReference type="FunFam" id="1.20.5.170:FF:000040">
    <property type="entry name" value="Nuclear pore glycoprotein p62"/>
    <property type="match status" value="1"/>
</dbReference>
<feature type="compositionally biased region" description="Low complexity" evidence="14">
    <location>
        <begin position="171"/>
        <end position="184"/>
    </location>
</feature>
<dbReference type="RefSeq" id="XP_013019428.1">
    <property type="nucleotide sequence ID" value="XM_013163974.1"/>
</dbReference>
<organism evidence="16 17">
    <name type="scientific">Schizosaccharomyces octosporus (strain yFS286)</name>
    <name type="common">Fission yeast</name>
    <name type="synonym">Octosporomyces octosporus</name>
    <dbReference type="NCBI Taxonomy" id="483514"/>
    <lineage>
        <taxon>Eukaryota</taxon>
        <taxon>Fungi</taxon>
        <taxon>Dikarya</taxon>
        <taxon>Ascomycota</taxon>
        <taxon>Taphrinomycotina</taxon>
        <taxon>Schizosaccharomycetes</taxon>
        <taxon>Schizosaccharomycetales</taxon>
        <taxon>Schizosaccharomycetaceae</taxon>
        <taxon>Schizosaccharomyces</taxon>
    </lineage>
</organism>
<dbReference type="GO" id="GO:0034399">
    <property type="term" value="C:nuclear periphery"/>
    <property type="evidence" value="ECO:0007669"/>
    <property type="project" value="EnsemblFungi"/>
</dbReference>
<evidence type="ECO:0000256" key="11">
    <source>
        <dbReference type="ARBA" id="ARBA00068864"/>
    </source>
</evidence>
<evidence type="ECO:0000256" key="7">
    <source>
        <dbReference type="ARBA" id="ARBA00022927"/>
    </source>
</evidence>
<keyword evidence="8" id="KW-0811">Translocation</keyword>